<dbReference type="Proteomes" id="UP000185678">
    <property type="component" value="Unassembled WGS sequence"/>
</dbReference>
<dbReference type="PANTHER" id="PTHR43812:SF2">
    <property type="entry name" value="FLAVIN REDUCTASE LIKE DOMAIN-CONTAINING PROTEIN"/>
    <property type="match status" value="1"/>
</dbReference>
<dbReference type="SUPFAM" id="SSF50475">
    <property type="entry name" value="FMN-binding split barrel"/>
    <property type="match status" value="1"/>
</dbReference>
<sequence length="211" mass="22986">MFYSIDENDHGLPFNPFKGCVVPRPIGWISTRSASGVNNLAPYSFFNAISDNPPMVVYGSNGQQPHGPKDTLRNIEETGVFVVNVATWDLRDAMNASSHPHLPEVDEFQSAGLSAEMGRLVAAPRVVESPISLECRLHQVLDLPSDDPASRNAAVFGRVVAIHIDPQVLTNGQVDPRKLRPIARLGYRDYAVINDVFAMTRPGGGDARIGL</sequence>
<dbReference type="Pfam" id="PF01613">
    <property type="entry name" value="Flavin_Reduct"/>
    <property type="match status" value="1"/>
</dbReference>
<evidence type="ECO:0000313" key="3">
    <source>
        <dbReference type="Proteomes" id="UP000185678"/>
    </source>
</evidence>
<organism evidence="2 3">
    <name type="scientific">Insolitispirillum peregrinum</name>
    <dbReference type="NCBI Taxonomy" id="80876"/>
    <lineage>
        <taxon>Bacteria</taxon>
        <taxon>Pseudomonadati</taxon>
        <taxon>Pseudomonadota</taxon>
        <taxon>Alphaproteobacteria</taxon>
        <taxon>Rhodospirillales</taxon>
        <taxon>Novispirillaceae</taxon>
        <taxon>Insolitispirillum</taxon>
    </lineage>
</organism>
<dbReference type="EMBL" id="FTOA01000010">
    <property type="protein sequence ID" value="SIT17206.1"/>
    <property type="molecule type" value="Genomic_DNA"/>
</dbReference>
<keyword evidence="3" id="KW-1185">Reference proteome</keyword>
<evidence type="ECO:0000259" key="1">
    <source>
        <dbReference type="SMART" id="SM00903"/>
    </source>
</evidence>
<dbReference type="GO" id="GO:0010181">
    <property type="term" value="F:FMN binding"/>
    <property type="evidence" value="ECO:0007669"/>
    <property type="project" value="InterPro"/>
</dbReference>
<name>A0A1N7Q2Z6_9PROT</name>
<gene>
    <name evidence="2" type="ORF">SAMN05421779_1102</name>
</gene>
<evidence type="ECO:0000313" key="2">
    <source>
        <dbReference type="EMBL" id="SIT17206.1"/>
    </source>
</evidence>
<feature type="domain" description="Flavin reductase like" evidence="1">
    <location>
        <begin position="19"/>
        <end position="173"/>
    </location>
</feature>
<dbReference type="GO" id="GO:0016646">
    <property type="term" value="F:oxidoreductase activity, acting on the CH-NH group of donors, NAD or NADP as acceptor"/>
    <property type="evidence" value="ECO:0007669"/>
    <property type="project" value="UniProtKB-ARBA"/>
</dbReference>
<proteinExistence type="predicted"/>
<dbReference type="InterPro" id="IPR002563">
    <property type="entry name" value="Flavin_Rdtase-like_dom"/>
</dbReference>
<dbReference type="OrthoDB" id="9783347at2"/>
<dbReference type="AlphaFoldDB" id="A0A1N7Q2Z6"/>
<accession>A0A1N7Q2Z6</accession>
<dbReference type="Gene3D" id="2.30.110.10">
    <property type="entry name" value="Electron Transport, Fmn-binding Protein, Chain A"/>
    <property type="match status" value="1"/>
</dbReference>
<reference evidence="2 3" key="1">
    <citation type="submission" date="2017-01" db="EMBL/GenBank/DDBJ databases">
        <authorList>
            <person name="Mah S.A."/>
            <person name="Swanson W.J."/>
            <person name="Moy G.W."/>
            <person name="Vacquier V.D."/>
        </authorList>
    </citation>
    <scope>NUCLEOTIDE SEQUENCE [LARGE SCALE GENOMIC DNA]</scope>
    <source>
        <strain evidence="2 3">DSM 11589</strain>
    </source>
</reference>
<dbReference type="SMART" id="SM00903">
    <property type="entry name" value="Flavin_Reduct"/>
    <property type="match status" value="1"/>
</dbReference>
<dbReference type="STRING" id="80876.SAMN05421779_1102"/>
<dbReference type="InterPro" id="IPR012349">
    <property type="entry name" value="Split_barrel_FMN-bd"/>
</dbReference>
<protein>
    <submittedName>
        <fullName evidence="2">NADH-FMN oxidoreductase RutF, flavin reductase (DIM6/NTAB) family</fullName>
    </submittedName>
</protein>
<dbReference type="PANTHER" id="PTHR43812">
    <property type="entry name" value="BLR2425 PROTEIN"/>
    <property type="match status" value="1"/>
</dbReference>